<protein>
    <recommendedName>
        <fullName evidence="3">HTH cro/C1-type domain-containing protein</fullName>
    </recommendedName>
</protein>
<reference evidence="1 2" key="1">
    <citation type="submission" date="2017-07" db="EMBL/GenBank/DDBJ databases">
        <title>Isolation and whole genome analysis of endospore-forming bacteria from heroin.</title>
        <authorList>
            <person name="Kalinowski J."/>
            <person name="Ahrens B."/>
            <person name="Al-Dilaimi A."/>
            <person name="Winkler A."/>
            <person name="Wibberg D."/>
            <person name="Schleenbecker U."/>
            <person name="Ruckert C."/>
            <person name="Wolfel R."/>
            <person name="Grass G."/>
        </authorList>
    </citation>
    <scope>NUCLEOTIDE SEQUENCE [LARGE SCALE GENOMIC DNA]</scope>
    <source>
        <strain evidence="1 2">7528</strain>
    </source>
</reference>
<sequence length="78" mass="8740">MQLGKALTNLSIRQGINGEQMAKELHLDPTTVSKMKNDKRNVTTDTAHFSLQVYDDGEYTQDVAHLFTDGRTAPTKMD</sequence>
<dbReference type="InterPro" id="IPR010982">
    <property type="entry name" value="Lambda_DNA-bd_dom_sf"/>
</dbReference>
<dbReference type="GO" id="GO:0003677">
    <property type="term" value="F:DNA binding"/>
    <property type="evidence" value="ECO:0007669"/>
    <property type="project" value="InterPro"/>
</dbReference>
<dbReference type="CDD" id="cd00093">
    <property type="entry name" value="HTH_XRE"/>
    <property type="match status" value="1"/>
</dbReference>
<dbReference type="Proteomes" id="UP000216013">
    <property type="component" value="Unassembled WGS sequence"/>
</dbReference>
<gene>
    <name evidence="1" type="ORF">CHH64_07410</name>
</gene>
<evidence type="ECO:0008006" key="3">
    <source>
        <dbReference type="Google" id="ProtNLM"/>
    </source>
</evidence>
<comment type="caution">
    <text evidence="1">The sequence shown here is derived from an EMBL/GenBank/DDBJ whole genome shotgun (WGS) entry which is preliminary data.</text>
</comment>
<dbReference type="AlphaFoldDB" id="A0A268ABZ6"/>
<dbReference type="Gene3D" id="1.10.260.40">
    <property type="entry name" value="lambda repressor-like DNA-binding domains"/>
    <property type="match status" value="1"/>
</dbReference>
<dbReference type="RefSeq" id="WP_095260791.1">
    <property type="nucleotide sequence ID" value="NZ_NPBV01000008.1"/>
</dbReference>
<proteinExistence type="predicted"/>
<accession>A0A268ABZ6</accession>
<name>A0A268ABZ6_9BACI</name>
<evidence type="ECO:0000313" key="2">
    <source>
        <dbReference type="Proteomes" id="UP000216013"/>
    </source>
</evidence>
<evidence type="ECO:0000313" key="1">
    <source>
        <dbReference type="EMBL" id="PAD21646.1"/>
    </source>
</evidence>
<dbReference type="EMBL" id="NPBV01000008">
    <property type="protein sequence ID" value="PAD21646.1"/>
    <property type="molecule type" value="Genomic_DNA"/>
</dbReference>
<dbReference type="InterPro" id="IPR001387">
    <property type="entry name" value="Cro/C1-type_HTH"/>
</dbReference>
<organism evidence="1 2">
    <name type="scientific">Terribacillus saccharophilus</name>
    <dbReference type="NCBI Taxonomy" id="361277"/>
    <lineage>
        <taxon>Bacteria</taxon>
        <taxon>Bacillati</taxon>
        <taxon>Bacillota</taxon>
        <taxon>Bacilli</taxon>
        <taxon>Bacillales</taxon>
        <taxon>Bacillaceae</taxon>
        <taxon>Terribacillus</taxon>
    </lineage>
</organism>
<dbReference type="SUPFAM" id="SSF47413">
    <property type="entry name" value="lambda repressor-like DNA-binding domains"/>
    <property type="match status" value="1"/>
</dbReference>